<dbReference type="EMBL" id="FUXK01000009">
    <property type="protein sequence ID" value="SJZ76168.1"/>
    <property type="molecule type" value="Genomic_DNA"/>
</dbReference>
<proteinExistence type="predicted"/>
<dbReference type="STRING" id="28136.SAMN02745202_01007"/>
<dbReference type="Proteomes" id="UP000190065">
    <property type="component" value="Unassembled WGS sequence"/>
</dbReference>
<protein>
    <recommendedName>
        <fullName evidence="4">DUF3316 domain-containing protein</fullName>
    </recommendedName>
</protein>
<gene>
    <name evidence="2" type="ORF">SAMN02745202_01007</name>
</gene>
<evidence type="ECO:0000256" key="1">
    <source>
        <dbReference type="SAM" id="SignalP"/>
    </source>
</evidence>
<dbReference type="AlphaFoldDB" id="A0A1T4NBG9"/>
<evidence type="ECO:0000313" key="2">
    <source>
        <dbReference type="EMBL" id="SJZ76168.1"/>
    </source>
</evidence>
<sequence>MIQTKKPKWIGALVVCGVLSANSLALHAQIYGQSIPQRITTNSRMVGVGTTNILDTYLSPEEYHGTDIRYISHTLRKREGKRMLQEIVHQGNIAYVDTRSGSGKELTGNYRFQYGWHYACRSWQWGRQELRLEAGGNIELALGFLYNTRNSNNPAQAYFSLSVLPTAAVEYLFPNPFHRNSQRKCCLRYALGVPVAGLMFSPNYGQAYYEIFSKGNYDHNIVPTYPGNAPSLTHRLTFDFPLFRATCCIGYQGEYLQSHVNELKRHSYTHTLLVGIVKTFKLTKVNR</sequence>
<dbReference type="InterPro" id="IPR016879">
    <property type="entry name" value="UCP028299"/>
</dbReference>
<dbReference type="Pfam" id="PF11777">
    <property type="entry name" value="DUF3316"/>
    <property type="match status" value="1"/>
</dbReference>
<name>A0A1T4NBG9_9BACT</name>
<keyword evidence="1" id="KW-0732">Signal</keyword>
<organism evidence="2 3">
    <name type="scientific">Segatella oulorum</name>
    <dbReference type="NCBI Taxonomy" id="28136"/>
    <lineage>
        <taxon>Bacteria</taxon>
        <taxon>Pseudomonadati</taxon>
        <taxon>Bacteroidota</taxon>
        <taxon>Bacteroidia</taxon>
        <taxon>Bacteroidales</taxon>
        <taxon>Prevotellaceae</taxon>
        <taxon>Segatella</taxon>
    </lineage>
</organism>
<reference evidence="2 3" key="1">
    <citation type="submission" date="2017-02" db="EMBL/GenBank/DDBJ databases">
        <authorList>
            <person name="Peterson S.W."/>
        </authorList>
    </citation>
    <scope>NUCLEOTIDE SEQUENCE [LARGE SCALE GENOMIC DNA]</scope>
    <source>
        <strain evidence="2 3">ATCC 43324</strain>
    </source>
</reference>
<dbReference type="eggNOG" id="ENOG5030FNJ">
    <property type="taxonomic scope" value="Bacteria"/>
</dbReference>
<feature type="signal peptide" evidence="1">
    <location>
        <begin position="1"/>
        <end position="28"/>
    </location>
</feature>
<accession>A0A1T4NBG9</accession>
<dbReference type="RefSeq" id="WP_025071051.1">
    <property type="nucleotide sequence ID" value="NZ_FUXK01000009.1"/>
</dbReference>
<evidence type="ECO:0000313" key="3">
    <source>
        <dbReference type="Proteomes" id="UP000190065"/>
    </source>
</evidence>
<feature type="chain" id="PRO_5010532550" description="DUF3316 domain-containing protein" evidence="1">
    <location>
        <begin position="29"/>
        <end position="287"/>
    </location>
</feature>
<evidence type="ECO:0008006" key="4">
    <source>
        <dbReference type="Google" id="ProtNLM"/>
    </source>
</evidence>